<dbReference type="InterPro" id="IPR042100">
    <property type="entry name" value="Bug_dom1"/>
</dbReference>
<dbReference type="PANTHER" id="PTHR42928">
    <property type="entry name" value="TRICARBOXYLATE-BINDING PROTEIN"/>
    <property type="match status" value="1"/>
</dbReference>
<evidence type="ECO:0000256" key="1">
    <source>
        <dbReference type="ARBA" id="ARBA00006987"/>
    </source>
</evidence>
<dbReference type="PIRSF" id="PIRSF017082">
    <property type="entry name" value="YflP"/>
    <property type="match status" value="1"/>
</dbReference>
<evidence type="ECO:0000313" key="3">
    <source>
        <dbReference type="EMBL" id="MBE7325170.1"/>
    </source>
</evidence>
<proteinExistence type="inferred from homology"/>
<name>A0ABR9RVP2_9ACTN</name>
<dbReference type="CDD" id="cd07012">
    <property type="entry name" value="PBP2_Bug_TTT"/>
    <property type="match status" value="1"/>
</dbReference>
<dbReference type="SUPFAM" id="SSF53850">
    <property type="entry name" value="Periplasmic binding protein-like II"/>
    <property type="match status" value="1"/>
</dbReference>
<evidence type="ECO:0000313" key="4">
    <source>
        <dbReference type="Proteomes" id="UP000756387"/>
    </source>
</evidence>
<comment type="similarity">
    <text evidence="1">Belongs to the UPF0065 (bug) family.</text>
</comment>
<feature type="chain" id="PRO_5045165720" evidence="2">
    <location>
        <begin position="35"/>
        <end position="340"/>
    </location>
</feature>
<dbReference type="Gene3D" id="3.40.190.10">
    <property type="entry name" value="Periplasmic binding protein-like II"/>
    <property type="match status" value="1"/>
</dbReference>
<keyword evidence="2" id="KW-0732">Signal</keyword>
<dbReference type="PROSITE" id="PS51257">
    <property type="entry name" value="PROKAR_LIPOPROTEIN"/>
    <property type="match status" value="1"/>
</dbReference>
<dbReference type="RefSeq" id="WP_193638490.1">
    <property type="nucleotide sequence ID" value="NZ_JADCSA010000009.1"/>
</dbReference>
<organism evidence="3 4">
    <name type="scientific">Nocardioides malaquae</name>
    <dbReference type="NCBI Taxonomy" id="2773426"/>
    <lineage>
        <taxon>Bacteria</taxon>
        <taxon>Bacillati</taxon>
        <taxon>Actinomycetota</taxon>
        <taxon>Actinomycetes</taxon>
        <taxon>Propionibacteriales</taxon>
        <taxon>Nocardioidaceae</taxon>
        <taxon>Nocardioides</taxon>
    </lineage>
</organism>
<dbReference type="Pfam" id="PF03401">
    <property type="entry name" value="TctC"/>
    <property type="match status" value="1"/>
</dbReference>
<comment type="caution">
    <text evidence="3">The sequence shown here is derived from an EMBL/GenBank/DDBJ whole genome shotgun (WGS) entry which is preliminary data.</text>
</comment>
<sequence length="340" mass="35650">MTLSAPRSRRTHVRPAAARLAAALLATVLLAVQACGVTRGDQGNDMLMIIPNSPGGGYDLTGRAAVEVMEANDITGGSFTVDNVVGAGGAVAMTAMIGRAGAEDTLMTVGLGVVGSTYSFGSDYGVRDATPIAQLMSEPEGILVPADSPFEDLDDLVEAWKADPGSIAVGGGSSPGGPDHLFPMQLADTVGIDPNDVNYVSYDGGGPLTSALLGEKIAVGFSGLAEFEGSIRSGELRVLGVSGEERYPSGPLAKVPTLTEQDVDLVFINWRGVLAPPDVPQERVDEFIGWFEEMHETDEWAEQIEKNGWTDDFITGEEFGDFLAEQDARVSGTLEDLGLL</sequence>
<dbReference type="InterPro" id="IPR005064">
    <property type="entry name" value="BUG"/>
</dbReference>
<reference evidence="3 4" key="1">
    <citation type="submission" date="2020-10" db="EMBL/GenBank/DDBJ databases">
        <title>Nocardioides sp. isolated from sludge.</title>
        <authorList>
            <person name="Zhang X."/>
        </authorList>
    </citation>
    <scope>NUCLEOTIDE SEQUENCE [LARGE SCALE GENOMIC DNA]</scope>
    <source>
        <strain evidence="3 4">Y6</strain>
    </source>
</reference>
<feature type="signal peptide" evidence="2">
    <location>
        <begin position="1"/>
        <end position="34"/>
    </location>
</feature>
<accession>A0ABR9RVP2</accession>
<evidence type="ECO:0000256" key="2">
    <source>
        <dbReference type="SAM" id="SignalP"/>
    </source>
</evidence>
<dbReference type="PANTHER" id="PTHR42928:SF3">
    <property type="entry name" value="UPF0065 PROTEIN YFLP"/>
    <property type="match status" value="1"/>
</dbReference>
<protein>
    <submittedName>
        <fullName evidence="3">Tripartite tricarboxylate transporter substrate binding protein</fullName>
    </submittedName>
</protein>
<gene>
    <name evidence="3" type="ORF">IEQ44_10930</name>
</gene>
<dbReference type="Gene3D" id="3.40.190.150">
    <property type="entry name" value="Bordetella uptake gene, domain 1"/>
    <property type="match status" value="1"/>
</dbReference>
<keyword evidence="4" id="KW-1185">Reference proteome</keyword>
<dbReference type="Proteomes" id="UP000756387">
    <property type="component" value="Unassembled WGS sequence"/>
</dbReference>
<dbReference type="EMBL" id="JADCSA010000009">
    <property type="protein sequence ID" value="MBE7325170.1"/>
    <property type="molecule type" value="Genomic_DNA"/>
</dbReference>